<evidence type="ECO:0000256" key="2">
    <source>
        <dbReference type="HAMAP-Rule" id="MF_00346"/>
    </source>
</evidence>
<name>A0A0B8QTT8_9VIBR</name>
<dbReference type="NCBIfam" id="NF002477">
    <property type="entry name" value="PRK01736.1"/>
    <property type="match status" value="1"/>
</dbReference>
<dbReference type="Proteomes" id="UP000031666">
    <property type="component" value="Unassembled WGS sequence"/>
</dbReference>
<dbReference type="EMBL" id="BBSC01000009">
    <property type="protein sequence ID" value="GAM77599.1"/>
    <property type="molecule type" value="Genomic_DNA"/>
</dbReference>
<evidence type="ECO:0000313" key="4">
    <source>
        <dbReference type="Proteomes" id="UP000031666"/>
    </source>
</evidence>
<dbReference type="HAMAP" id="MF_00346">
    <property type="entry name" value="UPF0149"/>
    <property type="match status" value="1"/>
</dbReference>
<dbReference type="Pfam" id="PF03695">
    <property type="entry name" value="UPF0149"/>
    <property type="match status" value="1"/>
</dbReference>
<dbReference type="STRING" id="1481914.JCM19241_4722"/>
<dbReference type="AlphaFoldDB" id="A0A0B8QTT8"/>
<dbReference type="SUPFAM" id="SSF101327">
    <property type="entry name" value="YgfB-like"/>
    <property type="match status" value="1"/>
</dbReference>
<accession>A0A0B8QTT8</accession>
<evidence type="ECO:0000313" key="3">
    <source>
        <dbReference type="EMBL" id="GAM77599.1"/>
    </source>
</evidence>
<dbReference type="InterPro" id="IPR011978">
    <property type="entry name" value="YgfB-like"/>
</dbReference>
<comment type="caution">
    <text evidence="3">The sequence shown here is derived from an EMBL/GenBank/DDBJ whole genome shotgun (WGS) entry which is preliminary data.</text>
</comment>
<protein>
    <recommendedName>
        <fullName evidence="2">UPF0149 protein JCM19241_4722</fullName>
    </recommendedName>
</protein>
<dbReference type="PANTHER" id="PTHR37528">
    <property type="entry name" value="UPF0149 PROTEIN YGFB"/>
    <property type="match status" value="1"/>
</dbReference>
<sequence length="189" mass="20476">MSQTKLPQYQSTADQFATSGLSVSPAEMHGLLVGMLSGGLKLDSDGWQPLLFDYTNDGQGWPMASLATAELALKASREELTDQEGFELSLILPDEDELVAYAEALGEWTSHFASGLGLIGAKIDKASEQAQEALEDLLEISKLEIDPEDDLQEQAILLEQVVEHVKVCVLTIHADLGQKPAQAESKTIH</sequence>
<gene>
    <name evidence="3" type="ORF">JCM19241_4722</name>
</gene>
<dbReference type="PANTHER" id="PTHR37528:SF1">
    <property type="entry name" value="UPF0149 PROTEIN YGFB"/>
    <property type="match status" value="1"/>
</dbReference>
<proteinExistence type="inferred from homology"/>
<dbReference type="InterPro" id="IPR036255">
    <property type="entry name" value="YgfB-like_sf"/>
</dbReference>
<reference evidence="3 4" key="1">
    <citation type="submission" date="2015-01" db="EMBL/GenBank/DDBJ databases">
        <title>Vibrio sp. C94 JCM 19241 whole genome shotgun sequence.</title>
        <authorList>
            <person name="Sawabe T."/>
            <person name="Meirelles P."/>
            <person name="Feng G."/>
            <person name="Sayaka M."/>
            <person name="Hattori M."/>
            <person name="Ohkuma M."/>
        </authorList>
    </citation>
    <scope>NUCLEOTIDE SEQUENCE [LARGE SCALE GENOMIC DNA]</scope>
    <source>
        <strain evidence="4">JCM 19241</strain>
    </source>
</reference>
<dbReference type="Gene3D" id="1.20.120.740">
    <property type="entry name" value="YgfB uncharacterised protein family UPF0149, PF03695"/>
    <property type="match status" value="1"/>
</dbReference>
<reference evidence="3 4" key="2">
    <citation type="submission" date="2015-01" db="EMBL/GenBank/DDBJ databases">
        <authorList>
            <consortium name="NBRP consortium"/>
            <person name="Sawabe T."/>
            <person name="Meirelles P."/>
            <person name="Feng G."/>
            <person name="Sayaka M."/>
            <person name="Hattori M."/>
            <person name="Ohkuma M."/>
        </authorList>
    </citation>
    <scope>NUCLEOTIDE SEQUENCE [LARGE SCALE GENOMIC DNA]</scope>
    <source>
        <strain evidence="4">JCM 19241</strain>
    </source>
</reference>
<dbReference type="GO" id="GO:0005829">
    <property type="term" value="C:cytosol"/>
    <property type="evidence" value="ECO:0007669"/>
    <property type="project" value="TreeGrafter"/>
</dbReference>
<comment type="similarity">
    <text evidence="1 2">Belongs to the UPF0149 family.</text>
</comment>
<evidence type="ECO:0000256" key="1">
    <source>
        <dbReference type="ARBA" id="ARBA00038308"/>
    </source>
</evidence>
<organism evidence="3 4">
    <name type="scientific">Vibrio ishigakensis</name>
    <dbReference type="NCBI Taxonomy" id="1481914"/>
    <lineage>
        <taxon>Bacteria</taxon>
        <taxon>Pseudomonadati</taxon>
        <taxon>Pseudomonadota</taxon>
        <taxon>Gammaproteobacteria</taxon>
        <taxon>Vibrionales</taxon>
        <taxon>Vibrionaceae</taxon>
        <taxon>Vibrio</taxon>
    </lineage>
</organism>